<organism evidence="2 3">
    <name type="scientific">Geothrix rubra</name>
    <dbReference type="NCBI Taxonomy" id="2927977"/>
    <lineage>
        <taxon>Bacteria</taxon>
        <taxon>Pseudomonadati</taxon>
        <taxon>Acidobacteriota</taxon>
        <taxon>Holophagae</taxon>
        <taxon>Holophagales</taxon>
        <taxon>Holophagaceae</taxon>
        <taxon>Geothrix</taxon>
    </lineage>
</organism>
<dbReference type="PROSITE" id="PS50076">
    <property type="entry name" value="DNAJ_2"/>
    <property type="match status" value="1"/>
</dbReference>
<dbReference type="Pfam" id="PF00226">
    <property type="entry name" value="DnaJ"/>
    <property type="match status" value="1"/>
</dbReference>
<keyword evidence="3" id="KW-1185">Reference proteome</keyword>
<dbReference type="Proteomes" id="UP001165089">
    <property type="component" value="Unassembled WGS sequence"/>
</dbReference>
<comment type="caution">
    <text evidence="2">The sequence shown here is derived from an EMBL/GenBank/DDBJ whole genome shotgun (WGS) entry which is preliminary data.</text>
</comment>
<feature type="domain" description="J" evidence="1">
    <location>
        <begin position="185"/>
        <end position="247"/>
    </location>
</feature>
<dbReference type="CDD" id="cd06257">
    <property type="entry name" value="DnaJ"/>
    <property type="match status" value="1"/>
</dbReference>
<name>A0ABQ5Q4L8_9BACT</name>
<accession>A0ABQ5Q4L8</accession>
<evidence type="ECO:0000313" key="3">
    <source>
        <dbReference type="Proteomes" id="UP001165089"/>
    </source>
</evidence>
<dbReference type="RefSeq" id="WP_285723373.1">
    <property type="nucleotide sequence ID" value="NZ_BSDD01000001.1"/>
</dbReference>
<dbReference type="SUPFAM" id="SSF46565">
    <property type="entry name" value="Chaperone J-domain"/>
    <property type="match status" value="1"/>
</dbReference>
<dbReference type="InterPro" id="IPR036869">
    <property type="entry name" value="J_dom_sf"/>
</dbReference>
<evidence type="ECO:0000313" key="2">
    <source>
        <dbReference type="EMBL" id="GLH69376.1"/>
    </source>
</evidence>
<dbReference type="PRINTS" id="PR00625">
    <property type="entry name" value="JDOMAIN"/>
</dbReference>
<proteinExistence type="predicted"/>
<evidence type="ECO:0000259" key="1">
    <source>
        <dbReference type="PROSITE" id="PS50076"/>
    </source>
</evidence>
<gene>
    <name evidence="2" type="ORF">GETHPA_09090</name>
</gene>
<dbReference type="InterPro" id="IPR001623">
    <property type="entry name" value="DnaJ_domain"/>
</dbReference>
<sequence>MALPLPMTCERIPGAHLAAIRGLISAMVIWGPPGALDAEARARRAFRRLGLGRDEATASPLAGESPGAPTFQGALEALGPAPRATRLLAMRGALEVALDGGTLALGHHLALRTVVDALGLRPSDLADLFRQRTGTELPPPWDPSLRTAWAGREVPGHGPAGPWDDAVPYPDPLQAGGPGAMVRLKALAMLGLDEEATPGEIRRAYLRLSRVHHPDHYLPQGAQAVQEADRAFRRIKDAYELLTGEEA</sequence>
<dbReference type="Gene3D" id="1.10.287.110">
    <property type="entry name" value="DnaJ domain"/>
    <property type="match status" value="1"/>
</dbReference>
<protein>
    <recommendedName>
        <fullName evidence="1">J domain-containing protein</fullName>
    </recommendedName>
</protein>
<dbReference type="SMART" id="SM00271">
    <property type="entry name" value="DnaJ"/>
    <property type="match status" value="1"/>
</dbReference>
<dbReference type="EMBL" id="BSDD01000001">
    <property type="protein sequence ID" value="GLH69376.1"/>
    <property type="molecule type" value="Genomic_DNA"/>
</dbReference>
<reference evidence="2 3" key="1">
    <citation type="journal article" date="2023" name="Antonie Van Leeuwenhoek">
        <title>Mesoterricola silvestris gen. nov., sp. nov., Mesoterricola sediminis sp. nov., Geothrix oryzae sp. nov., Geothrix edaphica sp. nov., Geothrix rubra sp. nov., and Geothrix limicola sp. nov., six novel members of Acidobacteriota isolated from soils.</title>
        <authorList>
            <person name="Itoh H."/>
            <person name="Sugisawa Y."/>
            <person name="Mise K."/>
            <person name="Xu Z."/>
            <person name="Kuniyasu M."/>
            <person name="Ushijima N."/>
            <person name="Kawano K."/>
            <person name="Kobayashi E."/>
            <person name="Shiratori Y."/>
            <person name="Masuda Y."/>
            <person name="Senoo K."/>
        </authorList>
    </citation>
    <scope>NUCLEOTIDE SEQUENCE [LARGE SCALE GENOMIC DNA]</scope>
    <source>
        <strain evidence="2 3">Red803</strain>
    </source>
</reference>